<dbReference type="InterPro" id="IPR016160">
    <property type="entry name" value="Ald_DH_CS_CYS"/>
</dbReference>
<evidence type="ECO:0000256" key="6">
    <source>
        <dbReference type="PROSITE-ProRule" id="PRU10007"/>
    </source>
</evidence>
<evidence type="ECO:0000313" key="10">
    <source>
        <dbReference type="EMBL" id="OVF06522.1"/>
    </source>
</evidence>
<dbReference type="EMBL" id="LYUB02000020">
    <property type="protein sequence ID" value="OVF06522.1"/>
    <property type="molecule type" value="Genomic_DNA"/>
</dbReference>
<dbReference type="SUPFAM" id="SSF53720">
    <property type="entry name" value="ALDH-like"/>
    <property type="match status" value="1"/>
</dbReference>
<evidence type="ECO:0000256" key="2">
    <source>
        <dbReference type="ARBA" id="ARBA00009986"/>
    </source>
</evidence>
<comment type="similarity">
    <text evidence="2 7">Belongs to the aldehyde dehydrogenase family.</text>
</comment>
<dbReference type="EC" id="1.2.1.16" evidence="8"/>
<evidence type="ECO:0000259" key="9">
    <source>
        <dbReference type="Pfam" id="PF00171"/>
    </source>
</evidence>
<sequence length="502" mass="54503">MSTVSRRYSTRVASSLKNSSLFKTQGYVNGEWIKSNASFDVYDPGLYPKADSKIARVSCYSKADYDHAIEAADTAFRTFRKTTGRERSQMLLNMYHLMKENQEDLAKLIVFENGKPYADAYGEITYAASFFQWFSEEAPHICGDIISSANAANRILSFRQPIGVCGIITPWNFPSAMVTRKLAAAIAVGCTAVVKPASETPLSALALAQLADDAGFPKGVINVLPSSRAAEAGLAICENPIVKKVSFTGSTNVGKILMGQAASTMKKCSFELGGNAPFIVFEDTDIDQAVSGVIASKFRSSGQTCICANRIFVHERIYDEFSERLVAKMADESVLGYGLSEETTHGPVIHERSLEKVKDHVSDALSKGASLLLGGQPRPELGDYYHDLTILGDVTREMKIFHEETFGPVCPLIKFSTDEEALELANDTEVGLAGYFYTNDVSRVFRVAEELNVGMIGVNTGGISEAALPFGGVKESGYGREGSKYGIDDYSVVKSMVLGSIH</sequence>
<dbReference type="KEGG" id="clus:A9F13_20g00132"/>
<dbReference type="AlphaFoldDB" id="A0AA91PWK3"/>
<feature type="active site" evidence="6">
    <location>
        <position position="271"/>
    </location>
</feature>
<dbReference type="NCBIfam" id="TIGR01780">
    <property type="entry name" value="SSADH"/>
    <property type="match status" value="1"/>
</dbReference>
<evidence type="ECO:0000256" key="7">
    <source>
        <dbReference type="RuleBase" id="RU003345"/>
    </source>
</evidence>
<dbReference type="GO" id="GO:0009450">
    <property type="term" value="P:gamma-aminobutyric acid catabolic process"/>
    <property type="evidence" value="ECO:0007669"/>
    <property type="project" value="InterPro"/>
</dbReference>
<reference evidence="10 11" key="1">
    <citation type="submission" date="2017-04" db="EMBL/GenBank/DDBJ databases">
        <title>Draft genome of the yeast Clavispora lusitaniae type strain CBS 6936.</title>
        <authorList>
            <person name="Durrens P."/>
            <person name="Klopp C."/>
            <person name="Biteau N."/>
            <person name="Fitton-Ouhabi V."/>
            <person name="Dementhon K."/>
            <person name="Accoceberry I."/>
            <person name="Sherman D.J."/>
            <person name="Noel T."/>
        </authorList>
    </citation>
    <scope>NUCLEOTIDE SEQUENCE [LARGE SCALE GENOMIC DNA]</scope>
    <source>
        <strain evidence="10 11">CBS 6936</strain>
    </source>
</reference>
<feature type="domain" description="Aldehyde dehydrogenase" evidence="9">
    <location>
        <begin position="33"/>
        <end position="495"/>
    </location>
</feature>
<comment type="pathway">
    <text evidence="1 8">Amino-acid degradation; 4-aminobutanoate degradation.</text>
</comment>
<dbReference type="PANTHER" id="PTHR43353:SF5">
    <property type="entry name" value="SUCCINATE-SEMIALDEHYDE DEHYDROGENASE, MITOCHONDRIAL"/>
    <property type="match status" value="1"/>
</dbReference>
<dbReference type="Pfam" id="PF00171">
    <property type="entry name" value="Aldedh"/>
    <property type="match status" value="1"/>
</dbReference>
<dbReference type="PANTHER" id="PTHR43353">
    <property type="entry name" value="SUCCINATE-SEMIALDEHYDE DEHYDROGENASE, MITOCHONDRIAL"/>
    <property type="match status" value="1"/>
</dbReference>
<comment type="catalytic activity">
    <reaction evidence="5 8">
        <text>succinate semialdehyde + NAD(+) + H2O = succinate + NADH + 2 H(+)</text>
        <dbReference type="Rhea" id="RHEA:13217"/>
        <dbReference type="ChEBI" id="CHEBI:15377"/>
        <dbReference type="ChEBI" id="CHEBI:15378"/>
        <dbReference type="ChEBI" id="CHEBI:30031"/>
        <dbReference type="ChEBI" id="CHEBI:57540"/>
        <dbReference type="ChEBI" id="CHEBI:57706"/>
        <dbReference type="ChEBI" id="CHEBI:57945"/>
        <dbReference type="EC" id="1.2.1.16"/>
    </reaction>
</comment>
<dbReference type="PROSITE" id="PS00070">
    <property type="entry name" value="ALDEHYDE_DEHYDR_CYS"/>
    <property type="match status" value="1"/>
</dbReference>
<dbReference type="Proteomes" id="UP000195602">
    <property type="component" value="Unassembled WGS sequence"/>
</dbReference>
<dbReference type="Gene3D" id="3.40.605.10">
    <property type="entry name" value="Aldehyde Dehydrogenase, Chain A, domain 1"/>
    <property type="match status" value="1"/>
</dbReference>
<evidence type="ECO:0000256" key="5">
    <source>
        <dbReference type="ARBA" id="ARBA00052698"/>
    </source>
</evidence>
<dbReference type="GO" id="GO:0005737">
    <property type="term" value="C:cytoplasm"/>
    <property type="evidence" value="ECO:0007669"/>
    <property type="project" value="TreeGrafter"/>
</dbReference>
<protein>
    <recommendedName>
        <fullName evidence="8">Succinate-semialdehyde dehydrogenase</fullName>
        <ecNumber evidence="8">1.2.1.16</ecNumber>
    </recommendedName>
</protein>
<accession>A0AA91PWK3</accession>
<evidence type="ECO:0000313" key="11">
    <source>
        <dbReference type="Proteomes" id="UP000195602"/>
    </source>
</evidence>
<comment type="caution">
    <text evidence="10">The sequence shown here is derived from an EMBL/GenBank/DDBJ whole genome shotgun (WGS) entry which is preliminary data.</text>
</comment>
<organism evidence="10 11">
    <name type="scientific">Clavispora lusitaniae</name>
    <name type="common">Candida lusitaniae</name>
    <dbReference type="NCBI Taxonomy" id="36911"/>
    <lineage>
        <taxon>Eukaryota</taxon>
        <taxon>Fungi</taxon>
        <taxon>Dikarya</taxon>
        <taxon>Ascomycota</taxon>
        <taxon>Saccharomycotina</taxon>
        <taxon>Pichiomycetes</taxon>
        <taxon>Metschnikowiaceae</taxon>
        <taxon>Clavispora</taxon>
    </lineage>
</organism>
<dbReference type="PROSITE" id="PS00687">
    <property type="entry name" value="ALDEHYDE_DEHYDR_GLU"/>
    <property type="match status" value="1"/>
</dbReference>
<dbReference type="InterPro" id="IPR016161">
    <property type="entry name" value="Ald_DH/histidinol_DH"/>
</dbReference>
<dbReference type="Gene3D" id="3.40.309.10">
    <property type="entry name" value="Aldehyde Dehydrogenase, Chain A, domain 2"/>
    <property type="match status" value="1"/>
</dbReference>
<name>A0AA91PWK3_CLALS</name>
<proteinExistence type="inferred from homology"/>
<dbReference type="InterPro" id="IPR016162">
    <property type="entry name" value="Ald_DH_N"/>
</dbReference>
<dbReference type="InterPro" id="IPR029510">
    <property type="entry name" value="Ald_DH_CS_GLU"/>
</dbReference>
<dbReference type="FunFam" id="3.40.605.10:FF:000005">
    <property type="entry name" value="Succinate-semialdehyde dehydrogenase I"/>
    <property type="match status" value="1"/>
</dbReference>
<dbReference type="InterPro" id="IPR015590">
    <property type="entry name" value="Aldehyde_DH_dom"/>
</dbReference>
<dbReference type="FunFam" id="3.40.309.10:FF:000004">
    <property type="entry name" value="Succinate-semialdehyde dehydrogenase I"/>
    <property type="match status" value="1"/>
</dbReference>
<dbReference type="InterPro" id="IPR016163">
    <property type="entry name" value="Ald_DH_C"/>
</dbReference>
<dbReference type="GO" id="GO:0004777">
    <property type="term" value="F:succinate-semialdehyde dehydrogenase (NAD+) activity"/>
    <property type="evidence" value="ECO:0007669"/>
    <property type="project" value="UniProtKB-UniRule"/>
</dbReference>
<keyword evidence="3 7" id="KW-0560">Oxidoreductase</keyword>
<dbReference type="CDD" id="cd07103">
    <property type="entry name" value="ALDH_F5_SSADH_GabD"/>
    <property type="match status" value="1"/>
</dbReference>
<dbReference type="InterPro" id="IPR010102">
    <property type="entry name" value="Succ_semiAld_DH"/>
</dbReference>
<evidence type="ECO:0000256" key="8">
    <source>
        <dbReference type="RuleBase" id="RU365091"/>
    </source>
</evidence>
<comment type="catalytic activity">
    <reaction evidence="4 8">
        <text>succinate semialdehyde + NADP(+) + H2O = succinate + NADPH + 2 H(+)</text>
        <dbReference type="Rhea" id="RHEA:13213"/>
        <dbReference type="ChEBI" id="CHEBI:15377"/>
        <dbReference type="ChEBI" id="CHEBI:15378"/>
        <dbReference type="ChEBI" id="CHEBI:30031"/>
        <dbReference type="ChEBI" id="CHEBI:57706"/>
        <dbReference type="ChEBI" id="CHEBI:57783"/>
        <dbReference type="ChEBI" id="CHEBI:58349"/>
        <dbReference type="EC" id="1.2.1.16"/>
    </reaction>
</comment>
<evidence type="ECO:0000256" key="4">
    <source>
        <dbReference type="ARBA" id="ARBA00050387"/>
    </source>
</evidence>
<dbReference type="InterPro" id="IPR050740">
    <property type="entry name" value="Aldehyde_DH_Superfamily"/>
</dbReference>
<evidence type="ECO:0000256" key="3">
    <source>
        <dbReference type="ARBA" id="ARBA00023002"/>
    </source>
</evidence>
<evidence type="ECO:0000256" key="1">
    <source>
        <dbReference type="ARBA" id="ARBA00005176"/>
    </source>
</evidence>
<gene>
    <name evidence="10" type="ORF">A9F13_20g00132</name>
</gene>